<reference evidence="1" key="1">
    <citation type="submission" date="2021-03" db="EMBL/GenBank/DDBJ databases">
        <title>Evolutionary priming and transition to the ectomycorrhizal habit in an iconic lineage of mushroom-forming fungi: is preadaptation a requirement?</title>
        <authorList>
            <consortium name="DOE Joint Genome Institute"/>
            <person name="Looney B.P."/>
            <person name="Miyauchi S."/>
            <person name="Morin E."/>
            <person name="Drula E."/>
            <person name="Courty P.E."/>
            <person name="Chicoki N."/>
            <person name="Fauchery L."/>
            <person name="Kohler A."/>
            <person name="Kuo A."/>
            <person name="LaButti K."/>
            <person name="Pangilinan J."/>
            <person name="Lipzen A."/>
            <person name="Riley R."/>
            <person name="Andreopoulos W."/>
            <person name="He G."/>
            <person name="Johnson J."/>
            <person name="Barry K.W."/>
            <person name="Grigoriev I.V."/>
            <person name="Nagy L."/>
            <person name="Hibbett D."/>
            <person name="Henrissat B."/>
            <person name="Matheny P.B."/>
            <person name="Labbe J."/>
            <person name="Martin A.F."/>
        </authorList>
    </citation>
    <scope>NUCLEOTIDE SEQUENCE</scope>
    <source>
        <strain evidence="1">BPL698</strain>
    </source>
</reference>
<protein>
    <submittedName>
        <fullName evidence="1">Uncharacterized protein</fullName>
    </submittedName>
</protein>
<dbReference type="Proteomes" id="UP001207468">
    <property type="component" value="Unassembled WGS sequence"/>
</dbReference>
<evidence type="ECO:0000313" key="2">
    <source>
        <dbReference type="Proteomes" id="UP001207468"/>
    </source>
</evidence>
<keyword evidence="2" id="KW-1185">Reference proteome</keyword>
<dbReference type="EMBL" id="JAGFNK010000105">
    <property type="protein sequence ID" value="KAI9507975.1"/>
    <property type="molecule type" value="Genomic_DNA"/>
</dbReference>
<accession>A0ACC0U9F9</accession>
<organism evidence="1 2">
    <name type="scientific">Russula earlei</name>
    <dbReference type="NCBI Taxonomy" id="71964"/>
    <lineage>
        <taxon>Eukaryota</taxon>
        <taxon>Fungi</taxon>
        <taxon>Dikarya</taxon>
        <taxon>Basidiomycota</taxon>
        <taxon>Agaricomycotina</taxon>
        <taxon>Agaricomycetes</taxon>
        <taxon>Russulales</taxon>
        <taxon>Russulaceae</taxon>
        <taxon>Russula</taxon>
    </lineage>
</organism>
<proteinExistence type="predicted"/>
<name>A0ACC0U9F9_9AGAM</name>
<gene>
    <name evidence="1" type="ORF">F5148DRAFT_1200588</name>
</gene>
<sequence length="135" mass="14461">MRTSTIVAFISLVMGVAPSFSLPSISVRSNPSGGSDDRRHGRTSQNDSQNVPPITNGDMNLYGHYVEIGNPDRGISLPLHLGAPPNMVLQGTGRYPLMAPVSRPPNQSPQNENHPTQNGNHPHGNPPNTSRNSHA</sequence>
<evidence type="ECO:0000313" key="1">
    <source>
        <dbReference type="EMBL" id="KAI9507975.1"/>
    </source>
</evidence>
<comment type="caution">
    <text evidence="1">The sequence shown here is derived from an EMBL/GenBank/DDBJ whole genome shotgun (WGS) entry which is preliminary data.</text>
</comment>